<keyword evidence="1" id="KW-0812">Transmembrane</keyword>
<dbReference type="InterPro" id="IPR029062">
    <property type="entry name" value="Class_I_gatase-like"/>
</dbReference>
<sequence>MTPDRLVAMLLVIAVVAAWCRLWLWQRGAPVRSPSWRVAALAALQPVLAGALYLTLFAPSRQITADTLVIATEGAPRLIQTGTGETIVALPEAGAIPGAQREPDLATALRRHTAAAAIRIVGSGLVARDRPAAARMTVTYAAPSVPRGLVALTPPGPVAPGARFDVLARIEGGGSATLVDPAGRVVDTARPDADGNVVLHGVARVAGIALFGLRLTGGDTAAVPVVTVAAAPARAVILAGAPGPEVKFLRRWAADAGLTSQEQLAVGGGLALGEAPTTFAGYDLAVLDDRSWTALGGGARAALVQAVRGGMGLIVRLTGPVPHNWQVAGLATGGGASIVPLRLAPAAPSQAALDARRGPGSRDAPASLAAPLDEVPELSRVATTIGGIPLLRDARGTPFAAWRNVGRGRVAIVSLVDSFALVTSGNGDAYADLWSTLATTIGRAGSSGAGPGSETLAWAGQRTIVCDIPAAGATAVAPDGATTALLADPAARGCAGYWPRLPGWHRIAGGLRYIHAAGALPQVRAAERRDATLALVGDRAASIAGARGDDHAPSWRWFLLFLAAVGLTWWLERRRR</sequence>
<feature type="transmembrane region" description="Helical" evidence="1">
    <location>
        <begin position="554"/>
        <end position="571"/>
    </location>
</feature>
<dbReference type="RefSeq" id="WP_163956891.1">
    <property type="nucleotide sequence ID" value="NZ_BAAAES010000008.1"/>
</dbReference>
<keyword evidence="3" id="KW-1185">Reference proteome</keyword>
<dbReference type="SUPFAM" id="SSF52317">
    <property type="entry name" value="Class I glutamine amidotransferase-like"/>
    <property type="match status" value="1"/>
</dbReference>
<gene>
    <name evidence="2" type="ORF">GCM10009102_21240</name>
</gene>
<keyword evidence="1" id="KW-0472">Membrane</keyword>
<proteinExistence type="predicted"/>
<feature type="transmembrane region" description="Helical" evidence="1">
    <location>
        <begin position="6"/>
        <end position="24"/>
    </location>
</feature>
<dbReference type="Gene3D" id="3.40.50.880">
    <property type="match status" value="1"/>
</dbReference>
<organism evidence="2 3">
    <name type="scientific">Sphingomonas insulae</name>
    <dbReference type="NCBI Taxonomy" id="424800"/>
    <lineage>
        <taxon>Bacteria</taxon>
        <taxon>Pseudomonadati</taxon>
        <taxon>Pseudomonadota</taxon>
        <taxon>Alphaproteobacteria</taxon>
        <taxon>Sphingomonadales</taxon>
        <taxon>Sphingomonadaceae</taxon>
        <taxon>Sphingomonas</taxon>
    </lineage>
</organism>
<name>A0ABN1HWG7_9SPHN</name>
<evidence type="ECO:0000313" key="2">
    <source>
        <dbReference type="EMBL" id="GAA0670318.1"/>
    </source>
</evidence>
<reference evidence="2 3" key="1">
    <citation type="journal article" date="2019" name="Int. J. Syst. Evol. Microbiol.">
        <title>The Global Catalogue of Microorganisms (GCM) 10K type strain sequencing project: providing services to taxonomists for standard genome sequencing and annotation.</title>
        <authorList>
            <consortium name="The Broad Institute Genomics Platform"/>
            <consortium name="The Broad Institute Genome Sequencing Center for Infectious Disease"/>
            <person name="Wu L."/>
            <person name="Ma J."/>
        </authorList>
    </citation>
    <scope>NUCLEOTIDE SEQUENCE [LARGE SCALE GENOMIC DNA]</scope>
    <source>
        <strain evidence="2 3">JCM 14603</strain>
    </source>
</reference>
<evidence type="ECO:0000313" key="3">
    <source>
        <dbReference type="Proteomes" id="UP001500238"/>
    </source>
</evidence>
<accession>A0ABN1HWG7</accession>
<comment type="caution">
    <text evidence="2">The sequence shown here is derived from an EMBL/GenBank/DDBJ whole genome shotgun (WGS) entry which is preliminary data.</text>
</comment>
<feature type="transmembrane region" description="Helical" evidence="1">
    <location>
        <begin position="36"/>
        <end position="58"/>
    </location>
</feature>
<dbReference type="Proteomes" id="UP001500238">
    <property type="component" value="Unassembled WGS sequence"/>
</dbReference>
<protein>
    <recommendedName>
        <fullName evidence="4">Carboxypeptidase regulatory-like domain-containing protein</fullName>
    </recommendedName>
</protein>
<evidence type="ECO:0000256" key="1">
    <source>
        <dbReference type="SAM" id="Phobius"/>
    </source>
</evidence>
<evidence type="ECO:0008006" key="4">
    <source>
        <dbReference type="Google" id="ProtNLM"/>
    </source>
</evidence>
<keyword evidence="1" id="KW-1133">Transmembrane helix</keyword>
<dbReference type="EMBL" id="BAAAES010000008">
    <property type="protein sequence ID" value="GAA0670318.1"/>
    <property type="molecule type" value="Genomic_DNA"/>
</dbReference>